<feature type="transmembrane region" description="Helical" evidence="2">
    <location>
        <begin position="328"/>
        <end position="352"/>
    </location>
</feature>
<feature type="transmembrane region" description="Helical" evidence="2">
    <location>
        <begin position="56"/>
        <end position="77"/>
    </location>
</feature>
<evidence type="ECO:0000256" key="1">
    <source>
        <dbReference type="SAM" id="MobiDB-lite"/>
    </source>
</evidence>
<evidence type="ECO:0000313" key="4">
    <source>
        <dbReference type="EnsemblPlants" id="ORUFI04G02180.1"/>
    </source>
</evidence>
<accession>A0A0E0P509</accession>
<feature type="transmembrane region" description="Helical" evidence="2">
    <location>
        <begin position="89"/>
        <end position="109"/>
    </location>
</feature>
<keyword evidence="2" id="KW-0472">Membrane</keyword>
<keyword evidence="5" id="KW-1185">Reference proteome</keyword>
<feature type="transmembrane region" description="Helical" evidence="2">
    <location>
        <begin position="146"/>
        <end position="166"/>
    </location>
</feature>
<evidence type="ECO:0000259" key="3">
    <source>
        <dbReference type="Pfam" id="PF13968"/>
    </source>
</evidence>
<evidence type="ECO:0000313" key="5">
    <source>
        <dbReference type="Proteomes" id="UP000008022"/>
    </source>
</evidence>
<reference evidence="4" key="2">
    <citation type="submission" date="2015-06" db="UniProtKB">
        <authorList>
            <consortium name="EnsemblPlants"/>
        </authorList>
    </citation>
    <scope>IDENTIFICATION</scope>
</reference>
<feature type="transmembrane region" description="Helical" evidence="2">
    <location>
        <begin position="287"/>
        <end position="308"/>
    </location>
</feature>
<feature type="region of interest" description="Disordered" evidence="1">
    <location>
        <begin position="465"/>
        <end position="487"/>
    </location>
</feature>
<dbReference type="Gramene" id="ORUFI04G02180.1">
    <property type="protein sequence ID" value="ORUFI04G02180.1"/>
    <property type="gene ID" value="ORUFI04G02180"/>
</dbReference>
<dbReference type="HOGENOM" id="CLU_009180_5_2_1"/>
<dbReference type="InterPro" id="IPR007658">
    <property type="entry name" value="DUF594"/>
</dbReference>
<dbReference type="OMA" id="STWAYAF"/>
<dbReference type="eggNOG" id="ENOG502QQBP">
    <property type="taxonomic scope" value="Eukaryota"/>
</dbReference>
<evidence type="ECO:0000256" key="2">
    <source>
        <dbReference type="SAM" id="Phobius"/>
    </source>
</evidence>
<dbReference type="EnsemblPlants" id="ORUFI04G02180.1">
    <property type="protein sequence ID" value="ORUFI04G02180.1"/>
    <property type="gene ID" value="ORUFI04G02180"/>
</dbReference>
<dbReference type="Pfam" id="PF13968">
    <property type="entry name" value="DUF4220"/>
    <property type="match status" value="1"/>
</dbReference>
<feature type="region of interest" description="Disordered" evidence="1">
    <location>
        <begin position="187"/>
        <end position="220"/>
    </location>
</feature>
<organism evidence="4 5">
    <name type="scientific">Oryza rufipogon</name>
    <name type="common">Brownbeard rice</name>
    <name type="synonym">Asian wild rice</name>
    <dbReference type="NCBI Taxonomy" id="4529"/>
    <lineage>
        <taxon>Eukaryota</taxon>
        <taxon>Viridiplantae</taxon>
        <taxon>Streptophyta</taxon>
        <taxon>Embryophyta</taxon>
        <taxon>Tracheophyta</taxon>
        <taxon>Spermatophyta</taxon>
        <taxon>Magnoliopsida</taxon>
        <taxon>Liliopsida</taxon>
        <taxon>Poales</taxon>
        <taxon>Poaceae</taxon>
        <taxon>BOP clade</taxon>
        <taxon>Oryzoideae</taxon>
        <taxon>Oryzeae</taxon>
        <taxon>Oryzinae</taxon>
        <taxon>Oryza</taxon>
    </lineage>
</organism>
<dbReference type="AlphaFoldDB" id="A0A0E0P509"/>
<sequence length="681" mass="77310">MAGAASLIVQIFTSAAYFWRKWTIEFVVVFSFVLQLVLLLFAGIRRRRAGGVRVVFVWLSYQLANSTAIYGLGHLSINCTLVSRERQQLLAFWAPLLLVHLGGPDNISAYAIQDNQLWSRLLVTTFFAKILAAGYAILVASSSGSGSSSLAMLPAASWLMFVVGVVKYGERIWALYNGHLSTIRSTIEKQKQEEAKREKKRGDSEQGGARDPPTPPAVSNEDPDYALLQAHANFGACKAALVDISWDEKATIDKWRWETWVVLQMELSLLYDIMYTKAGVIHTWHGYCIRVFSPLATAGALVMFHLSLHGALGHGAMLVDVAITYTLLVGAVLVDTWWLLMAAGSTWAYAFLIRMPRRGWLYHTAICGGRWRQVRRVLTWIRWLVNAEDSRRWSRTIWQHNMLQFCTRDDSKDFWYNLAKKIHVEWRKKDNTYSGTTVIHDCVMKQVFNYLIDILRIDDKYEDDEAQKDKDEDATPTGQSGTPVDSTGLLKAERGWRILKKLAEKDDKVRGLFGRLLRDEIQQQIIIWHIATDIYLRTSEKEESTEYVKAINLISNYMMFLVVERPYMVPGLALRTIYSKTIEDIIQSRIGSSVQSLAEKLSVNNRKHNKVSLSALPLALLLVKRLNEYNGARLEFLFKVWVEMLHYVSHRCSRESHAKQLSSGEASKAAGESFVRALGGA</sequence>
<name>A0A0E0P509_ORYRU</name>
<dbReference type="PANTHER" id="PTHR31325">
    <property type="entry name" value="OS01G0798800 PROTEIN-RELATED"/>
    <property type="match status" value="1"/>
</dbReference>
<dbReference type="STRING" id="4529.A0A0E0P509"/>
<keyword evidence="2" id="KW-1133">Transmembrane helix</keyword>
<dbReference type="InterPro" id="IPR025315">
    <property type="entry name" value="DUF4220"/>
</dbReference>
<feature type="domain" description="DUF4220" evidence="3">
    <location>
        <begin position="58"/>
        <end position="405"/>
    </location>
</feature>
<proteinExistence type="predicted"/>
<keyword evidence="2" id="KW-0812">Transmembrane</keyword>
<protein>
    <recommendedName>
        <fullName evidence="3">DUF4220 domain-containing protein</fullName>
    </recommendedName>
</protein>
<reference evidence="5" key="1">
    <citation type="submission" date="2013-06" db="EMBL/GenBank/DDBJ databases">
        <authorList>
            <person name="Zhao Q."/>
        </authorList>
    </citation>
    <scope>NUCLEOTIDE SEQUENCE</scope>
    <source>
        <strain evidence="5">cv. W1943</strain>
    </source>
</reference>
<feature type="compositionally biased region" description="Basic and acidic residues" evidence="1">
    <location>
        <begin position="187"/>
        <end position="204"/>
    </location>
</feature>
<dbReference type="Proteomes" id="UP000008022">
    <property type="component" value="Unassembled WGS sequence"/>
</dbReference>
<dbReference type="Pfam" id="PF04578">
    <property type="entry name" value="DUF594"/>
    <property type="match status" value="1"/>
</dbReference>
<feature type="transmembrane region" description="Helical" evidence="2">
    <location>
        <begin position="121"/>
        <end position="140"/>
    </location>
</feature>
<feature type="transmembrane region" description="Helical" evidence="2">
    <location>
        <begin position="26"/>
        <end position="44"/>
    </location>
</feature>
<feature type="compositionally biased region" description="Polar residues" evidence="1">
    <location>
        <begin position="476"/>
        <end position="485"/>
    </location>
</feature>